<reference evidence="2 3" key="1">
    <citation type="submission" date="2019-05" db="EMBL/GenBank/DDBJ databases">
        <title>Mikania micrantha, genome provides insights into the molecular mechanism of rapid growth.</title>
        <authorList>
            <person name="Liu B."/>
        </authorList>
    </citation>
    <scope>NUCLEOTIDE SEQUENCE [LARGE SCALE GENOMIC DNA]</scope>
    <source>
        <strain evidence="2">NLD-2019</strain>
        <tissue evidence="2">Leaf</tissue>
    </source>
</reference>
<accession>A0A5N6MYX2</accession>
<dbReference type="OrthoDB" id="1693612at2759"/>
<dbReference type="Gene3D" id="3.10.10.10">
    <property type="entry name" value="HIV Type 1 Reverse Transcriptase, subunit A, domain 1"/>
    <property type="match status" value="1"/>
</dbReference>
<organism evidence="2 3">
    <name type="scientific">Mikania micrantha</name>
    <name type="common">bitter vine</name>
    <dbReference type="NCBI Taxonomy" id="192012"/>
    <lineage>
        <taxon>Eukaryota</taxon>
        <taxon>Viridiplantae</taxon>
        <taxon>Streptophyta</taxon>
        <taxon>Embryophyta</taxon>
        <taxon>Tracheophyta</taxon>
        <taxon>Spermatophyta</taxon>
        <taxon>Magnoliopsida</taxon>
        <taxon>eudicotyledons</taxon>
        <taxon>Gunneridae</taxon>
        <taxon>Pentapetalae</taxon>
        <taxon>asterids</taxon>
        <taxon>campanulids</taxon>
        <taxon>Asterales</taxon>
        <taxon>Asteraceae</taxon>
        <taxon>Asteroideae</taxon>
        <taxon>Heliantheae alliance</taxon>
        <taxon>Eupatorieae</taxon>
        <taxon>Mikania</taxon>
    </lineage>
</organism>
<dbReference type="AlphaFoldDB" id="A0A5N6MYX2"/>
<dbReference type="Proteomes" id="UP000326396">
    <property type="component" value="Linkage Group LG4"/>
</dbReference>
<gene>
    <name evidence="2" type="ORF">E3N88_28224</name>
</gene>
<comment type="caution">
    <text evidence="2">The sequence shown here is derived from an EMBL/GenBank/DDBJ whole genome shotgun (WGS) entry which is preliminary data.</text>
</comment>
<evidence type="ECO:0000313" key="2">
    <source>
        <dbReference type="EMBL" id="KAD4179633.1"/>
    </source>
</evidence>
<proteinExistence type="predicted"/>
<dbReference type="EMBL" id="SZYD01000014">
    <property type="protein sequence ID" value="KAD4179633.1"/>
    <property type="molecule type" value="Genomic_DNA"/>
</dbReference>
<protein>
    <submittedName>
        <fullName evidence="2">Uncharacterized protein</fullName>
    </submittedName>
</protein>
<evidence type="ECO:0000256" key="1">
    <source>
        <dbReference type="SAM" id="MobiDB-lite"/>
    </source>
</evidence>
<feature type="region of interest" description="Disordered" evidence="1">
    <location>
        <begin position="44"/>
        <end position="72"/>
    </location>
</feature>
<evidence type="ECO:0000313" key="3">
    <source>
        <dbReference type="Proteomes" id="UP000326396"/>
    </source>
</evidence>
<name>A0A5N6MYX2_9ASTR</name>
<keyword evidence="3" id="KW-1185">Reference proteome</keyword>
<sequence length="292" mass="33301">MKYSPQDREEFSKQIRKLLDLKLIIPSKSPHMSPAFLVENEVEKRRGIRKKKSESIPFQTTKGKEKSSPLTPAALEKSKNIVNEELQSSSSPVANGSGKPFPFKRFGSLLQAQQEATRYSAEFGMKEIPLKTTVMPKEEIEDEKDFISLDEFRIVWSKARSLSQDEFEIKHLYTEDKATKSLIICCPGSNPEMVSLAFSTGLIKFIYLSPNLLEISLFPEGMKKASKNFRKKIAAARDANIYIKCTFTLPDLFQRRSYPSYHHLEIGIAKTRTVSPSKVMNKEAEDPENWII</sequence>